<dbReference type="EMBL" id="ARYJ01000004">
    <property type="protein sequence ID" value="KCZ88989.1"/>
    <property type="molecule type" value="Genomic_DNA"/>
</dbReference>
<proteinExistence type="predicted"/>
<dbReference type="Gene3D" id="3.40.50.2300">
    <property type="match status" value="1"/>
</dbReference>
<feature type="modified residue" description="4-aspartylphosphate" evidence="6">
    <location>
        <position position="55"/>
    </location>
</feature>
<dbReference type="PROSITE" id="PS51755">
    <property type="entry name" value="OMPR_PHOB"/>
    <property type="match status" value="1"/>
</dbReference>
<evidence type="ECO:0000256" key="4">
    <source>
        <dbReference type="ARBA" id="ARBA00023125"/>
    </source>
</evidence>
<protein>
    <submittedName>
        <fullName evidence="10">DNA-binding response regulator OmpR</fullName>
    </submittedName>
</protein>
<dbReference type="CDD" id="cd17574">
    <property type="entry name" value="REC_OmpR"/>
    <property type="match status" value="1"/>
</dbReference>
<evidence type="ECO:0000256" key="5">
    <source>
        <dbReference type="ARBA" id="ARBA00023163"/>
    </source>
</evidence>
<dbReference type="AlphaFoldDB" id="A0A059FEE6"/>
<dbReference type="SMART" id="SM00862">
    <property type="entry name" value="Trans_reg_C"/>
    <property type="match status" value="1"/>
</dbReference>
<dbReference type="InterPro" id="IPR001789">
    <property type="entry name" value="Sig_transdc_resp-reg_receiver"/>
</dbReference>
<feature type="domain" description="Response regulatory" evidence="8">
    <location>
        <begin position="6"/>
        <end position="121"/>
    </location>
</feature>
<sequence>MPDAAHILVVDDDDRIRELLKRFLSREGYRVTAAPDAEAARRLMDTMAFDLAILDVMMPGEDGFSLLSGIRQGVSRETPVLLLTARGESGDRIEGLKRGADDYLAKPFEPEELALRCAAILRRSHKEAPPEELEMSGLIFNAARGELKSGDERVRLTDAELQLLTALAARAGEPISREELAQITSAGMERSVDVQVTRLRRKIEPNPKEPVHIQTVRGIGYRLMPD</sequence>
<dbReference type="Pfam" id="PF00072">
    <property type="entry name" value="Response_reg"/>
    <property type="match status" value="1"/>
</dbReference>
<dbReference type="Gene3D" id="1.10.10.10">
    <property type="entry name" value="Winged helix-like DNA-binding domain superfamily/Winged helix DNA-binding domain"/>
    <property type="match status" value="1"/>
</dbReference>
<evidence type="ECO:0000256" key="6">
    <source>
        <dbReference type="PROSITE-ProRule" id="PRU00169"/>
    </source>
</evidence>
<dbReference type="PANTHER" id="PTHR48111:SF4">
    <property type="entry name" value="DNA-BINDING DUAL TRANSCRIPTIONAL REGULATOR OMPR"/>
    <property type="match status" value="1"/>
</dbReference>
<evidence type="ECO:0000256" key="2">
    <source>
        <dbReference type="ARBA" id="ARBA00023012"/>
    </source>
</evidence>
<dbReference type="Proteomes" id="UP000024816">
    <property type="component" value="Unassembled WGS sequence"/>
</dbReference>
<dbReference type="InterPro" id="IPR036388">
    <property type="entry name" value="WH-like_DNA-bd_sf"/>
</dbReference>
<dbReference type="RefSeq" id="WP_035580017.1">
    <property type="nucleotide sequence ID" value="NZ_ARYJ01000004.1"/>
</dbReference>
<dbReference type="GO" id="GO:0005829">
    <property type="term" value="C:cytosol"/>
    <property type="evidence" value="ECO:0007669"/>
    <property type="project" value="TreeGrafter"/>
</dbReference>
<dbReference type="eggNOG" id="COG0745">
    <property type="taxonomic scope" value="Bacteria"/>
</dbReference>
<gene>
    <name evidence="10" type="ORF">HJA_06827</name>
</gene>
<dbReference type="STRING" id="1280952.HJA_06827"/>
<reference evidence="10 11" key="1">
    <citation type="journal article" date="2014" name="Antonie Van Leeuwenhoek">
        <title>Hyphomonas beringensis sp. nov. and Hyphomonas chukchiensis sp. nov., isolated from surface seawater of the Bering Sea and Chukchi Sea.</title>
        <authorList>
            <person name="Li C."/>
            <person name="Lai Q."/>
            <person name="Li G."/>
            <person name="Dong C."/>
            <person name="Wang J."/>
            <person name="Liao Y."/>
            <person name="Shao Z."/>
        </authorList>
    </citation>
    <scope>NUCLEOTIDE SEQUENCE [LARGE SCALE GENOMIC DNA]</scope>
    <source>
        <strain evidence="10 11">VP2</strain>
    </source>
</reference>
<keyword evidence="3" id="KW-0805">Transcription regulation</keyword>
<feature type="domain" description="OmpR/PhoB-type" evidence="9">
    <location>
        <begin position="130"/>
        <end position="225"/>
    </location>
</feature>
<comment type="caution">
    <text evidence="10">The sequence shown here is derived from an EMBL/GenBank/DDBJ whole genome shotgun (WGS) entry which is preliminary data.</text>
</comment>
<dbReference type="GO" id="GO:0000976">
    <property type="term" value="F:transcription cis-regulatory region binding"/>
    <property type="evidence" value="ECO:0007669"/>
    <property type="project" value="TreeGrafter"/>
</dbReference>
<evidence type="ECO:0000259" key="8">
    <source>
        <dbReference type="PROSITE" id="PS50110"/>
    </source>
</evidence>
<evidence type="ECO:0000256" key="7">
    <source>
        <dbReference type="PROSITE-ProRule" id="PRU01091"/>
    </source>
</evidence>
<dbReference type="GO" id="GO:0032993">
    <property type="term" value="C:protein-DNA complex"/>
    <property type="evidence" value="ECO:0007669"/>
    <property type="project" value="TreeGrafter"/>
</dbReference>
<dbReference type="PANTHER" id="PTHR48111">
    <property type="entry name" value="REGULATOR OF RPOS"/>
    <property type="match status" value="1"/>
</dbReference>
<name>A0A059FEE6_9PROT</name>
<dbReference type="CDD" id="cd00383">
    <property type="entry name" value="trans_reg_C"/>
    <property type="match status" value="1"/>
</dbReference>
<dbReference type="PATRIC" id="fig|1280952.3.peg.1355"/>
<feature type="DNA-binding region" description="OmpR/PhoB-type" evidence="7">
    <location>
        <begin position="130"/>
        <end position="225"/>
    </location>
</feature>
<keyword evidence="2" id="KW-0902">Two-component regulatory system</keyword>
<evidence type="ECO:0000256" key="3">
    <source>
        <dbReference type="ARBA" id="ARBA00023015"/>
    </source>
</evidence>
<dbReference type="SUPFAM" id="SSF46894">
    <property type="entry name" value="C-terminal effector domain of the bipartite response regulators"/>
    <property type="match status" value="1"/>
</dbReference>
<dbReference type="Pfam" id="PF00486">
    <property type="entry name" value="Trans_reg_C"/>
    <property type="match status" value="1"/>
</dbReference>
<keyword evidence="4 7" id="KW-0238">DNA-binding</keyword>
<dbReference type="InterPro" id="IPR001867">
    <property type="entry name" value="OmpR/PhoB-type_DNA-bd"/>
</dbReference>
<dbReference type="InterPro" id="IPR016032">
    <property type="entry name" value="Sig_transdc_resp-reg_C-effctor"/>
</dbReference>
<keyword evidence="1 6" id="KW-0597">Phosphoprotein</keyword>
<dbReference type="OrthoDB" id="7191169at2"/>
<dbReference type="SUPFAM" id="SSF52172">
    <property type="entry name" value="CheY-like"/>
    <property type="match status" value="1"/>
</dbReference>
<dbReference type="PROSITE" id="PS50110">
    <property type="entry name" value="RESPONSE_REGULATORY"/>
    <property type="match status" value="1"/>
</dbReference>
<evidence type="ECO:0000313" key="10">
    <source>
        <dbReference type="EMBL" id="KCZ88989.1"/>
    </source>
</evidence>
<dbReference type="InterPro" id="IPR039420">
    <property type="entry name" value="WalR-like"/>
</dbReference>
<keyword evidence="11" id="KW-1185">Reference proteome</keyword>
<evidence type="ECO:0000256" key="1">
    <source>
        <dbReference type="ARBA" id="ARBA00022553"/>
    </source>
</evidence>
<dbReference type="Gene3D" id="6.10.250.690">
    <property type="match status" value="1"/>
</dbReference>
<dbReference type="FunFam" id="3.40.50.2300:FF:000001">
    <property type="entry name" value="DNA-binding response regulator PhoB"/>
    <property type="match status" value="1"/>
</dbReference>
<evidence type="ECO:0000313" key="11">
    <source>
        <dbReference type="Proteomes" id="UP000024816"/>
    </source>
</evidence>
<dbReference type="InterPro" id="IPR011006">
    <property type="entry name" value="CheY-like_superfamily"/>
</dbReference>
<dbReference type="GO" id="GO:0000156">
    <property type="term" value="F:phosphorelay response regulator activity"/>
    <property type="evidence" value="ECO:0007669"/>
    <property type="project" value="TreeGrafter"/>
</dbReference>
<dbReference type="GO" id="GO:0006355">
    <property type="term" value="P:regulation of DNA-templated transcription"/>
    <property type="evidence" value="ECO:0007669"/>
    <property type="project" value="InterPro"/>
</dbReference>
<keyword evidence="5" id="KW-0804">Transcription</keyword>
<evidence type="ECO:0000259" key="9">
    <source>
        <dbReference type="PROSITE" id="PS51755"/>
    </source>
</evidence>
<accession>A0A059FEE6</accession>
<dbReference type="SMART" id="SM00448">
    <property type="entry name" value="REC"/>
    <property type="match status" value="1"/>
</dbReference>
<organism evidence="10 11">
    <name type="scientific">Hyphomonas jannaschiana VP2</name>
    <dbReference type="NCBI Taxonomy" id="1280952"/>
    <lineage>
        <taxon>Bacteria</taxon>
        <taxon>Pseudomonadati</taxon>
        <taxon>Pseudomonadota</taxon>
        <taxon>Alphaproteobacteria</taxon>
        <taxon>Hyphomonadales</taxon>
        <taxon>Hyphomonadaceae</taxon>
        <taxon>Hyphomonas</taxon>
    </lineage>
</organism>